<evidence type="ECO:0000313" key="4">
    <source>
        <dbReference type="Proteomes" id="UP000006681"/>
    </source>
</evidence>
<protein>
    <submittedName>
        <fullName evidence="3">Monooxygenase FAD-binding protein</fullName>
    </submittedName>
</protein>
<dbReference type="eggNOG" id="arCOG01293">
    <property type="taxonomic scope" value="Archaea"/>
</dbReference>
<evidence type="ECO:0000256" key="1">
    <source>
        <dbReference type="ARBA" id="ARBA00023002"/>
    </source>
</evidence>
<dbReference type="InterPro" id="IPR023753">
    <property type="entry name" value="FAD/NAD-binding_dom"/>
</dbReference>
<dbReference type="EMBL" id="CP002100">
    <property type="protein sequence ID" value="ADN49679.1"/>
    <property type="molecule type" value="Genomic_DNA"/>
</dbReference>
<feature type="domain" description="FAD/NAD(P)-binding" evidence="2">
    <location>
        <begin position="5"/>
        <end position="158"/>
    </location>
</feature>
<dbReference type="Pfam" id="PF07992">
    <property type="entry name" value="Pyr_redox_2"/>
    <property type="match status" value="1"/>
</dbReference>
<reference evidence="4" key="2">
    <citation type="journal article" date="2010" name="Stand. Genomic Sci.">
        <title>Complete genome sequence of Vulcanisaeta distributa type strain (IC-017T).</title>
        <authorList>
            <person name="Mavromatis K."/>
            <person name="Sikorski J."/>
            <person name="Pabst E."/>
            <person name="Teshima H."/>
            <person name="Lapidus A."/>
            <person name="Lucas S."/>
            <person name="Nolan M."/>
            <person name="Glavina Del Rio T."/>
            <person name="Cheng J."/>
            <person name="Bruce D."/>
            <person name="Goodwin L."/>
            <person name="Pitluck S."/>
            <person name="Liolios K."/>
            <person name="Ivanova N."/>
            <person name="Mikhailova N."/>
            <person name="Pati A."/>
            <person name="Chen A."/>
            <person name="Palaniappan K."/>
            <person name="Land M."/>
            <person name="Hauser L."/>
            <person name="Chang Y."/>
            <person name="Jeffries C."/>
            <person name="Rohde M."/>
            <person name="Spring S."/>
            <person name="Goker M."/>
            <person name="Wirth R."/>
            <person name="Woyke T."/>
            <person name="Bristow J."/>
            <person name="Eisen J."/>
            <person name="Markowitz V."/>
            <person name="Hugenholtz P."/>
            <person name="Klenk H."/>
            <person name="Kyrpides N."/>
        </authorList>
    </citation>
    <scope>NUCLEOTIDE SEQUENCE [LARGE SCALE GENOMIC DNA]</scope>
    <source>
        <strain evidence="4">DSM 14429 / JCM 11212 / NBRC 100878 / IC-017</strain>
    </source>
</reference>
<keyword evidence="3" id="KW-0503">Monooxygenase</keyword>
<dbReference type="SUPFAM" id="SSF51905">
    <property type="entry name" value="FAD/NAD(P)-binding domain"/>
    <property type="match status" value="1"/>
</dbReference>
<keyword evidence="4" id="KW-1185">Reference proteome</keyword>
<evidence type="ECO:0000259" key="2">
    <source>
        <dbReference type="Pfam" id="PF07992"/>
    </source>
</evidence>
<dbReference type="PANTHER" id="PTHR42949">
    <property type="entry name" value="ANAEROBIC GLYCEROL-3-PHOSPHATE DEHYDROGENASE SUBUNIT B"/>
    <property type="match status" value="1"/>
</dbReference>
<dbReference type="HOGENOM" id="CLU_862275_0_0_2"/>
<dbReference type="Proteomes" id="UP000006681">
    <property type="component" value="Chromosome"/>
</dbReference>
<dbReference type="PANTHER" id="PTHR42949:SF3">
    <property type="entry name" value="ANAEROBIC GLYCEROL-3-PHOSPHATE DEHYDROGENASE SUBUNIT B"/>
    <property type="match status" value="1"/>
</dbReference>
<dbReference type="AlphaFoldDB" id="E1QT87"/>
<dbReference type="GO" id="GO:0004497">
    <property type="term" value="F:monooxygenase activity"/>
    <property type="evidence" value="ECO:0007669"/>
    <property type="project" value="UniProtKB-KW"/>
</dbReference>
<dbReference type="Gene3D" id="3.50.50.60">
    <property type="entry name" value="FAD/NAD(P)-binding domain"/>
    <property type="match status" value="1"/>
</dbReference>
<proteinExistence type="predicted"/>
<accession>E1QT87</accession>
<organism evidence="3 4">
    <name type="scientific">Vulcanisaeta distributa (strain DSM 14429 / JCM 11212 / NBRC 100878 / IC-017)</name>
    <dbReference type="NCBI Taxonomy" id="572478"/>
    <lineage>
        <taxon>Archaea</taxon>
        <taxon>Thermoproteota</taxon>
        <taxon>Thermoprotei</taxon>
        <taxon>Thermoproteales</taxon>
        <taxon>Thermoproteaceae</taxon>
        <taxon>Vulcanisaeta</taxon>
    </lineage>
</organism>
<dbReference type="KEGG" id="vdi:Vdis_0271"/>
<dbReference type="GeneID" id="9751188"/>
<keyword evidence="1" id="KW-0560">Oxidoreductase</keyword>
<evidence type="ECO:0000313" key="3">
    <source>
        <dbReference type="EMBL" id="ADN49679.1"/>
    </source>
</evidence>
<dbReference type="InterPro" id="IPR036188">
    <property type="entry name" value="FAD/NAD-bd_sf"/>
</dbReference>
<sequence>MAGYTIVGAGLAGLSLALELRRLGVEAEIIEYRDYIGGIHSIMPETKGFINDALKNVSARLNTTAVRVGDATYIIWRGGYRKLAGNVVVATGFRVMTLPELGIYGERPAGIYPHHAVLDMLHYELLPGKNVIVYGDNQYALSLAGELTKRGATVHVVSPTKLDTGAVGEDVDIIIGRVRYVKGMGRVERVLVNNEWVTADTLVISMFRPFNPFPEFRAVGQAVIETYDPSIVIESGRIMAGELVNRSGEFIIIDSDLPIYPGNRVSRDVRRVIIPCRGCRVMVNDREYVINNDAAIIELPDVDKVIIRRVVS</sequence>
<dbReference type="InterPro" id="IPR051691">
    <property type="entry name" value="Metab_Enz_Cyan_OpOx_G3PDH"/>
</dbReference>
<reference evidence="3 4" key="1">
    <citation type="journal article" date="2010" name="Stand. Genomic Sci.">
        <title>Complete genome sequence of Vulcanisaeta distributa type strain (IC-017).</title>
        <authorList>
            <person name="Mavromatis K."/>
            <person name="Sikorski J."/>
            <person name="Pabst E."/>
            <person name="Teshima H."/>
            <person name="Lapidus A."/>
            <person name="Lucas S."/>
            <person name="Nolan M."/>
            <person name="Glavina Del Rio T."/>
            <person name="Cheng J.F."/>
            <person name="Bruce D."/>
            <person name="Goodwin L."/>
            <person name="Pitluck S."/>
            <person name="Liolios K."/>
            <person name="Ivanova N."/>
            <person name="Mikhailova N."/>
            <person name="Pati A."/>
            <person name="Chen A."/>
            <person name="Palaniappan K."/>
            <person name="Land M."/>
            <person name="Hauser L."/>
            <person name="Chang Y.J."/>
            <person name="Jeffries C.D."/>
            <person name="Rohde M."/>
            <person name="Spring S."/>
            <person name="Goker M."/>
            <person name="Wirth R."/>
            <person name="Woyke T."/>
            <person name="Bristow J."/>
            <person name="Eisen J.A."/>
            <person name="Markowitz V."/>
            <person name="Hugenholtz P."/>
            <person name="Klenk H.P."/>
            <person name="Kyrpides N.C."/>
        </authorList>
    </citation>
    <scope>NUCLEOTIDE SEQUENCE [LARGE SCALE GENOMIC DNA]</scope>
    <source>
        <strain evidence="4">DSM 14429 / JCM 11212 / NBRC 100878 / IC-017</strain>
    </source>
</reference>
<dbReference type="OrthoDB" id="27340at2157"/>
<gene>
    <name evidence="3" type="ordered locus">Vdis_0271</name>
</gene>
<dbReference type="Gene3D" id="3.40.50.720">
    <property type="entry name" value="NAD(P)-binding Rossmann-like Domain"/>
    <property type="match status" value="1"/>
</dbReference>
<dbReference type="STRING" id="572478.Vdis_0271"/>
<dbReference type="RefSeq" id="WP_013335404.1">
    <property type="nucleotide sequence ID" value="NC_014537.1"/>
</dbReference>
<name>E1QT87_VULDI</name>